<dbReference type="PANTHER" id="PTHR43065">
    <property type="entry name" value="SENSOR HISTIDINE KINASE"/>
    <property type="match status" value="1"/>
</dbReference>
<dbReference type="InterPro" id="IPR036097">
    <property type="entry name" value="HisK_dim/P_sf"/>
</dbReference>
<evidence type="ECO:0000259" key="7">
    <source>
        <dbReference type="PROSITE" id="PS50110"/>
    </source>
</evidence>
<feature type="domain" description="Response regulatory" evidence="7">
    <location>
        <begin position="461"/>
        <end position="577"/>
    </location>
</feature>
<dbReference type="RefSeq" id="WP_369725638.1">
    <property type="nucleotide sequence ID" value="NZ_CP165734.1"/>
</dbReference>
<feature type="coiled-coil region" evidence="5">
    <location>
        <begin position="173"/>
        <end position="200"/>
    </location>
</feature>
<dbReference type="SUPFAM" id="SSF52172">
    <property type="entry name" value="CheY-like"/>
    <property type="match status" value="1"/>
</dbReference>
<dbReference type="PROSITE" id="PS50110">
    <property type="entry name" value="RESPONSE_REGULATORY"/>
    <property type="match status" value="1"/>
</dbReference>
<dbReference type="InterPro" id="IPR011006">
    <property type="entry name" value="CheY-like_superfamily"/>
</dbReference>
<dbReference type="CDD" id="cd00082">
    <property type="entry name" value="HisKA"/>
    <property type="match status" value="1"/>
</dbReference>
<feature type="modified residue" description="4-aspartylphosphate" evidence="4">
    <location>
        <position position="511"/>
    </location>
</feature>
<dbReference type="Pfam" id="PF02518">
    <property type="entry name" value="HATPase_c"/>
    <property type="match status" value="1"/>
</dbReference>
<keyword evidence="5" id="KW-0175">Coiled coil</keyword>
<dbReference type="SMART" id="SM00448">
    <property type="entry name" value="REC"/>
    <property type="match status" value="1"/>
</dbReference>
<evidence type="ECO:0000259" key="6">
    <source>
        <dbReference type="PROSITE" id="PS50109"/>
    </source>
</evidence>
<dbReference type="SMART" id="SM00387">
    <property type="entry name" value="HATPase_c"/>
    <property type="match status" value="1"/>
</dbReference>
<dbReference type="Pfam" id="PF00072">
    <property type="entry name" value="Response_reg"/>
    <property type="match status" value="1"/>
</dbReference>
<evidence type="ECO:0000256" key="2">
    <source>
        <dbReference type="ARBA" id="ARBA00012438"/>
    </source>
</evidence>
<dbReference type="Gene3D" id="3.30.565.10">
    <property type="entry name" value="Histidine kinase-like ATPase, C-terminal domain"/>
    <property type="match status" value="1"/>
</dbReference>
<evidence type="ECO:0000256" key="5">
    <source>
        <dbReference type="SAM" id="Coils"/>
    </source>
</evidence>
<proteinExistence type="predicted"/>
<dbReference type="EC" id="2.7.13.3" evidence="2"/>
<dbReference type="SUPFAM" id="SSF55874">
    <property type="entry name" value="ATPase domain of HSP90 chaperone/DNA topoisomerase II/histidine kinase"/>
    <property type="match status" value="1"/>
</dbReference>
<evidence type="ECO:0000256" key="4">
    <source>
        <dbReference type="PROSITE-ProRule" id="PRU00169"/>
    </source>
</evidence>
<dbReference type="InterPro" id="IPR036890">
    <property type="entry name" value="HATPase_C_sf"/>
</dbReference>
<keyword evidence="8" id="KW-0067">ATP-binding</keyword>
<organism evidence="8">
    <name type="scientific">Bradyrhizobium sp. LLZ17</name>
    <dbReference type="NCBI Taxonomy" id="3239388"/>
    <lineage>
        <taxon>Bacteria</taxon>
        <taxon>Pseudomonadati</taxon>
        <taxon>Pseudomonadota</taxon>
        <taxon>Alphaproteobacteria</taxon>
        <taxon>Hyphomicrobiales</taxon>
        <taxon>Nitrobacteraceae</taxon>
        <taxon>Bradyrhizobium</taxon>
    </lineage>
</organism>
<comment type="catalytic activity">
    <reaction evidence="1">
        <text>ATP + protein L-histidine = ADP + protein N-phospho-L-histidine.</text>
        <dbReference type="EC" id="2.7.13.3"/>
    </reaction>
</comment>
<dbReference type="GO" id="GO:0000155">
    <property type="term" value="F:phosphorelay sensor kinase activity"/>
    <property type="evidence" value="ECO:0007669"/>
    <property type="project" value="InterPro"/>
</dbReference>
<dbReference type="CDD" id="cd16919">
    <property type="entry name" value="HATPase_CckA-like"/>
    <property type="match status" value="1"/>
</dbReference>
<dbReference type="Gene3D" id="1.10.287.130">
    <property type="match status" value="1"/>
</dbReference>
<evidence type="ECO:0000256" key="1">
    <source>
        <dbReference type="ARBA" id="ARBA00000085"/>
    </source>
</evidence>
<keyword evidence="3 4" id="KW-0597">Phosphoprotein</keyword>
<evidence type="ECO:0000313" key="8">
    <source>
        <dbReference type="EMBL" id="XDV60274.1"/>
    </source>
</evidence>
<reference evidence="8" key="1">
    <citation type="submission" date="2024-08" db="EMBL/GenBank/DDBJ databases">
        <authorList>
            <person name="Chaddad Z."/>
            <person name="Lamrabet M."/>
            <person name="Bouhnik O."/>
            <person name="Alami S."/>
            <person name="Wipf D."/>
            <person name="Courty P.E."/>
            <person name="Missbah El Idrissi M."/>
        </authorList>
    </citation>
    <scope>NUCLEOTIDE SEQUENCE</scope>
    <source>
        <strain evidence="8">LLZ17</strain>
    </source>
</reference>
<keyword evidence="8" id="KW-0547">Nucleotide-binding</keyword>
<dbReference type="InterPro" id="IPR001789">
    <property type="entry name" value="Sig_transdc_resp-reg_receiver"/>
</dbReference>
<dbReference type="CDD" id="cd18161">
    <property type="entry name" value="REC_hyHK_blue-like"/>
    <property type="match status" value="1"/>
</dbReference>
<dbReference type="InterPro" id="IPR005467">
    <property type="entry name" value="His_kinase_dom"/>
</dbReference>
<dbReference type="InterPro" id="IPR003594">
    <property type="entry name" value="HATPase_dom"/>
</dbReference>
<dbReference type="InterPro" id="IPR003661">
    <property type="entry name" value="HisK_dim/P_dom"/>
</dbReference>
<gene>
    <name evidence="8" type="ORF">AB8Z38_13505</name>
</gene>
<dbReference type="PROSITE" id="PS50109">
    <property type="entry name" value="HIS_KIN"/>
    <property type="match status" value="1"/>
</dbReference>
<name>A0AB39XQR7_9BRAD</name>
<sequence>MKEAEAHLLNGFANASARQEASAQLAKKMGGDAFLIFLKDEETGSFTPAQGFNQRLPGGPSWRTFLKQASNCREFSGEVAFPDANTLVPAVARSATAAILVFVGKNLCIRWNEVESGLPLLIELLKSEARVHVAVSRERSATDAASHARHLARALDGARKDVSATSLILQNLNATLEQRVAEEIARRNEAEAALRQAQKLEAIGQLTGGVAHDFNNLLTVIMGGLDTIGRQIASMSDAPQFGRIMRAQAMAHHASQRAATLTARLLAFSRRQPLDPKSIDVDRLLGGMAELLKSTLGEQIRLEIVGNAGLWSAFADASELEHGILNLAVNARDAMPGGGRLTIETGNTWLDDEYVAALPEPVPPGQYVLVAVSDTGTGMDKATIDRVFEPFFTTKEVGKGTGLGLSQVYGFVRQTGGHIRIYSELGHGTTVKLYLPRCNTEPDKQEDRSIPTATMLRGNEAILVVEDHDDLRAYSSGVLRDLGYQVFEAADAASAISFLESSRTIDLLFTDVVLPDGLHGRNIADHARRLHPAMKVLFTTGYTRNAIVHNGRLDPGVNLLSKPFTFRGLAEKVRKILDEA</sequence>
<dbReference type="AlphaFoldDB" id="A0AB39XQR7"/>
<accession>A0AB39XQR7</accession>
<feature type="domain" description="Histidine kinase" evidence="6">
    <location>
        <begin position="209"/>
        <end position="439"/>
    </location>
</feature>
<dbReference type="GO" id="GO:0005524">
    <property type="term" value="F:ATP binding"/>
    <property type="evidence" value="ECO:0007669"/>
    <property type="project" value="UniProtKB-KW"/>
</dbReference>
<dbReference type="PRINTS" id="PR00344">
    <property type="entry name" value="BCTRLSENSOR"/>
</dbReference>
<dbReference type="Gene3D" id="3.40.50.2300">
    <property type="match status" value="1"/>
</dbReference>
<dbReference type="EMBL" id="CP165734">
    <property type="protein sequence ID" value="XDV60274.1"/>
    <property type="molecule type" value="Genomic_DNA"/>
</dbReference>
<dbReference type="SUPFAM" id="SSF47384">
    <property type="entry name" value="Homodimeric domain of signal transducing histidine kinase"/>
    <property type="match status" value="1"/>
</dbReference>
<dbReference type="PANTHER" id="PTHR43065:SF49">
    <property type="entry name" value="HISTIDINE KINASE"/>
    <property type="match status" value="1"/>
</dbReference>
<protein>
    <recommendedName>
        <fullName evidence="2">histidine kinase</fullName>
        <ecNumber evidence="2">2.7.13.3</ecNumber>
    </recommendedName>
</protein>
<dbReference type="SMART" id="SM00388">
    <property type="entry name" value="HisKA"/>
    <property type="match status" value="1"/>
</dbReference>
<dbReference type="InterPro" id="IPR004358">
    <property type="entry name" value="Sig_transdc_His_kin-like_C"/>
</dbReference>
<evidence type="ECO:0000256" key="3">
    <source>
        <dbReference type="ARBA" id="ARBA00022553"/>
    </source>
</evidence>